<proteinExistence type="predicted"/>
<protein>
    <submittedName>
        <fullName evidence="2">Uncharacterized protein</fullName>
    </submittedName>
</protein>
<dbReference type="EMBL" id="RCIW01000007">
    <property type="protein sequence ID" value="RLP10816.1"/>
    <property type="molecule type" value="Genomic_DNA"/>
</dbReference>
<evidence type="ECO:0000313" key="3">
    <source>
        <dbReference type="Proteomes" id="UP000279336"/>
    </source>
</evidence>
<dbReference type="RefSeq" id="WP_121588117.1">
    <property type="nucleotide sequence ID" value="NZ_RCIW01000007.1"/>
</dbReference>
<evidence type="ECO:0000313" key="2">
    <source>
        <dbReference type="EMBL" id="RLP10816.1"/>
    </source>
</evidence>
<sequence>MGAVVRYDEPAPPVTVRHADAGYLPGMDVEHEQWGRGWVWGSGHGVVTVRFEQRGGPIGPVRSLKADDPQLRRADPLPLALAVPEDDEAAHGPGWARQVHDLGSTLPEAAAQQ</sequence>
<gene>
    <name evidence="2" type="ORF">D7U36_05925</name>
</gene>
<dbReference type="AlphaFoldDB" id="A0A8B3FMS9"/>
<comment type="caution">
    <text evidence="2">The sequence shown here is derived from an EMBL/GenBank/DDBJ whole genome shotgun (WGS) entry which is preliminary data.</text>
</comment>
<accession>A0A8B3FMS9</accession>
<evidence type="ECO:0000256" key="1">
    <source>
        <dbReference type="SAM" id="MobiDB-lite"/>
    </source>
</evidence>
<organism evidence="2 3">
    <name type="scientific">Propionibacterium australiense</name>
    <dbReference type="NCBI Taxonomy" id="119981"/>
    <lineage>
        <taxon>Bacteria</taxon>
        <taxon>Bacillati</taxon>
        <taxon>Actinomycetota</taxon>
        <taxon>Actinomycetes</taxon>
        <taxon>Propionibacteriales</taxon>
        <taxon>Propionibacteriaceae</taxon>
        <taxon>Propionibacterium</taxon>
    </lineage>
</organism>
<name>A0A8B3FMS9_9ACTN</name>
<reference evidence="2 3" key="1">
    <citation type="submission" date="2018-10" db="EMBL/GenBank/DDBJ databases">
        <title>Propionibacterium australiense Genome Sequencing and Assembly.</title>
        <authorList>
            <person name="Bernier A.-M."/>
            <person name="Bernard K."/>
        </authorList>
    </citation>
    <scope>NUCLEOTIDE SEQUENCE [LARGE SCALE GENOMIC DNA]</scope>
    <source>
        <strain evidence="2 3">NML98A078</strain>
    </source>
</reference>
<dbReference type="Proteomes" id="UP000279336">
    <property type="component" value="Unassembled WGS sequence"/>
</dbReference>
<feature type="region of interest" description="Disordered" evidence="1">
    <location>
        <begin position="86"/>
        <end position="113"/>
    </location>
</feature>